<sequence length="97" mass="10952">MTSFCGGIHTISTNKEEGNVHLLLLGRVNKIKFILGGNLWHHLLCRLLRYICMLCYYISPLLEVSLENLTTSTTFMHSDCVSAMLTKVKPDCVFVGF</sequence>
<dbReference type="Proteomes" id="UP001062846">
    <property type="component" value="Chromosome 13"/>
</dbReference>
<protein>
    <submittedName>
        <fullName evidence="1">Uncharacterized protein</fullName>
    </submittedName>
</protein>
<evidence type="ECO:0000313" key="2">
    <source>
        <dbReference type="Proteomes" id="UP001062846"/>
    </source>
</evidence>
<name>A0ACC0L3E1_RHOML</name>
<reference evidence="1" key="1">
    <citation type="submission" date="2022-02" db="EMBL/GenBank/DDBJ databases">
        <title>Plant Genome Project.</title>
        <authorList>
            <person name="Zhang R.-G."/>
        </authorList>
    </citation>
    <scope>NUCLEOTIDE SEQUENCE</scope>
    <source>
        <strain evidence="1">AT1</strain>
    </source>
</reference>
<comment type="caution">
    <text evidence="1">The sequence shown here is derived from an EMBL/GenBank/DDBJ whole genome shotgun (WGS) entry which is preliminary data.</text>
</comment>
<proteinExistence type="predicted"/>
<organism evidence="1 2">
    <name type="scientific">Rhododendron molle</name>
    <name type="common">Chinese azalea</name>
    <name type="synonym">Azalea mollis</name>
    <dbReference type="NCBI Taxonomy" id="49168"/>
    <lineage>
        <taxon>Eukaryota</taxon>
        <taxon>Viridiplantae</taxon>
        <taxon>Streptophyta</taxon>
        <taxon>Embryophyta</taxon>
        <taxon>Tracheophyta</taxon>
        <taxon>Spermatophyta</taxon>
        <taxon>Magnoliopsida</taxon>
        <taxon>eudicotyledons</taxon>
        <taxon>Gunneridae</taxon>
        <taxon>Pentapetalae</taxon>
        <taxon>asterids</taxon>
        <taxon>Ericales</taxon>
        <taxon>Ericaceae</taxon>
        <taxon>Ericoideae</taxon>
        <taxon>Rhodoreae</taxon>
        <taxon>Rhododendron</taxon>
    </lineage>
</organism>
<evidence type="ECO:0000313" key="1">
    <source>
        <dbReference type="EMBL" id="KAI8523229.1"/>
    </source>
</evidence>
<keyword evidence="2" id="KW-1185">Reference proteome</keyword>
<accession>A0ACC0L3E1</accession>
<dbReference type="EMBL" id="CM046400">
    <property type="protein sequence ID" value="KAI8523229.1"/>
    <property type="molecule type" value="Genomic_DNA"/>
</dbReference>
<gene>
    <name evidence="1" type="ORF">RHMOL_Rhmol13G0057000</name>
</gene>